<feature type="compositionally biased region" description="Low complexity" evidence="1">
    <location>
        <begin position="28"/>
        <end position="46"/>
    </location>
</feature>
<dbReference type="Proteomes" id="UP000811246">
    <property type="component" value="Chromosome 1"/>
</dbReference>
<gene>
    <name evidence="3" type="ORF">I3842_01G173300</name>
</gene>
<evidence type="ECO:0000256" key="2">
    <source>
        <dbReference type="SAM" id="SignalP"/>
    </source>
</evidence>
<feature type="signal peptide" evidence="2">
    <location>
        <begin position="1"/>
        <end position="19"/>
    </location>
</feature>
<reference evidence="3" key="1">
    <citation type="submission" date="2021-01" db="EMBL/GenBank/DDBJ databases">
        <authorList>
            <person name="Lovell J.T."/>
            <person name="Bentley N."/>
            <person name="Bhattarai G."/>
            <person name="Jenkins J.W."/>
            <person name="Sreedasyam A."/>
            <person name="Alarcon Y."/>
            <person name="Bock C."/>
            <person name="Boston L."/>
            <person name="Carlson J."/>
            <person name="Cervantes K."/>
            <person name="Clermont K."/>
            <person name="Krom N."/>
            <person name="Kubenka K."/>
            <person name="Mamidi S."/>
            <person name="Mattison C."/>
            <person name="Monteros M."/>
            <person name="Pisani C."/>
            <person name="Plott C."/>
            <person name="Rajasekar S."/>
            <person name="Rhein H.S."/>
            <person name="Rohla C."/>
            <person name="Song M."/>
            <person name="Hilaire R.S."/>
            <person name="Shu S."/>
            <person name="Wells L."/>
            <person name="Wang X."/>
            <person name="Webber J."/>
            <person name="Heerema R.J."/>
            <person name="Klein P."/>
            <person name="Conner P."/>
            <person name="Grauke L."/>
            <person name="Grimwood J."/>
            <person name="Schmutz J."/>
            <person name="Randall J.J."/>
        </authorList>
    </citation>
    <scope>NUCLEOTIDE SEQUENCE</scope>
    <source>
        <tissue evidence="3">Leaf</tissue>
    </source>
</reference>
<comment type="caution">
    <text evidence="3">The sequence shown here is derived from an EMBL/GenBank/DDBJ whole genome shotgun (WGS) entry which is preliminary data.</text>
</comment>
<evidence type="ECO:0008006" key="5">
    <source>
        <dbReference type="Google" id="ProtNLM"/>
    </source>
</evidence>
<keyword evidence="2" id="KW-0732">Signal</keyword>
<dbReference type="EMBL" id="CM031825">
    <property type="protein sequence ID" value="KAG6732367.1"/>
    <property type="molecule type" value="Genomic_DNA"/>
</dbReference>
<protein>
    <recommendedName>
        <fullName evidence="5">Secreted protein</fullName>
    </recommendedName>
</protein>
<dbReference type="AlphaFoldDB" id="A0A922KCG2"/>
<evidence type="ECO:0000313" key="3">
    <source>
        <dbReference type="EMBL" id="KAG6732367.1"/>
    </source>
</evidence>
<evidence type="ECO:0000313" key="4">
    <source>
        <dbReference type="Proteomes" id="UP000811246"/>
    </source>
</evidence>
<proteinExistence type="predicted"/>
<name>A0A922KCG2_CARIL</name>
<sequence length="90" mass="10009">MKITALLVLKCSPVILANATNVSYFGTSRGSESRSSSFSSLAQSPSAPHHPRQDHSFLFKKKKAILGSKKEGKKIFEGKSPLQRFYSYWS</sequence>
<feature type="chain" id="PRO_5037632842" description="Secreted protein" evidence="2">
    <location>
        <begin position="20"/>
        <end position="90"/>
    </location>
</feature>
<organism evidence="3 4">
    <name type="scientific">Carya illinoinensis</name>
    <name type="common">Pecan</name>
    <dbReference type="NCBI Taxonomy" id="32201"/>
    <lineage>
        <taxon>Eukaryota</taxon>
        <taxon>Viridiplantae</taxon>
        <taxon>Streptophyta</taxon>
        <taxon>Embryophyta</taxon>
        <taxon>Tracheophyta</taxon>
        <taxon>Spermatophyta</taxon>
        <taxon>Magnoliopsida</taxon>
        <taxon>eudicotyledons</taxon>
        <taxon>Gunneridae</taxon>
        <taxon>Pentapetalae</taxon>
        <taxon>rosids</taxon>
        <taxon>fabids</taxon>
        <taxon>Fagales</taxon>
        <taxon>Juglandaceae</taxon>
        <taxon>Carya</taxon>
    </lineage>
</organism>
<evidence type="ECO:0000256" key="1">
    <source>
        <dbReference type="SAM" id="MobiDB-lite"/>
    </source>
</evidence>
<accession>A0A922KCG2</accession>
<feature type="region of interest" description="Disordered" evidence="1">
    <location>
        <begin position="26"/>
        <end position="55"/>
    </location>
</feature>